<dbReference type="AlphaFoldDB" id="A0A090VFP7"/>
<proteinExistence type="inferred from homology"/>
<dbReference type="GO" id="GO:0015074">
    <property type="term" value="P:DNA integration"/>
    <property type="evidence" value="ECO:0007669"/>
    <property type="project" value="InterPro"/>
</dbReference>
<evidence type="ECO:0000313" key="6">
    <source>
        <dbReference type="Proteomes" id="UP000029644"/>
    </source>
</evidence>
<dbReference type="InterPro" id="IPR011010">
    <property type="entry name" value="DNA_brk_join_enz"/>
</dbReference>
<dbReference type="EMBL" id="BBNQ01000012">
    <property type="protein sequence ID" value="GAL63595.1"/>
    <property type="molecule type" value="Genomic_DNA"/>
</dbReference>
<dbReference type="Proteomes" id="UP000029644">
    <property type="component" value="Unassembled WGS sequence"/>
</dbReference>
<dbReference type="InterPro" id="IPR025269">
    <property type="entry name" value="SAM-like_dom"/>
</dbReference>
<dbReference type="InterPro" id="IPR050090">
    <property type="entry name" value="Tyrosine_recombinase_XerCD"/>
</dbReference>
<name>A0A090VFP7_9FLAO</name>
<reference evidence="5 6" key="1">
    <citation type="journal article" date="2014" name="Genome Announc.">
        <title>Draft Genome Sequences of Marine Flavobacterium Algibacter lectus Strains SS8 and NR4.</title>
        <authorList>
            <person name="Takatani N."/>
            <person name="Nakanishi M."/>
            <person name="Meirelles P."/>
            <person name="Mino S."/>
            <person name="Suda W."/>
            <person name="Oshima K."/>
            <person name="Hattori M."/>
            <person name="Ohkuma M."/>
            <person name="Hosokawa M."/>
            <person name="Miyashita K."/>
            <person name="Thompson F.L."/>
            <person name="Niwa A."/>
            <person name="Sawabe T."/>
            <person name="Sawabe T."/>
        </authorList>
    </citation>
    <scope>NUCLEOTIDE SEQUENCE [LARGE SCALE GENOMIC DNA]</scope>
    <source>
        <strain evidence="5 6">JCM 19300</strain>
    </source>
</reference>
<dbReference type="OrthoDB" id="1068680at2"/>
<dbReference type="Pfam" id="PF13102">
    <property type="entry name" value="Phage_int_SAM_5"/>
    <property type="match status" value="1"/>
</dbReference>
<feature type="domain" description="Tyr recombinase" evidence="4">
    <location>
        <begin position="209"/>
        <end position="395"/>
    </location>
</feature>
<evidence type="ECO:0000256" key="3">
    <source>
        <dbReference type="ARBA" id="ARBA00023172"/>
    </source>
</evidence>
<sequence>MASVTPFLVKRPNSKNLHPISIRIIKDRKPSYIYIGQAIKLKQWDTKNRRVRKSHPDHLEINQLILSKLSLANKSLINAEIEAQDLSSKKIKNQIVSKYDNDFFKVAESYLVNIRNRKQFHQLDIEIGRIAVFREFIKNDHLHFKDLNIELLKQFEHFLLSKRNLVARTVANYMITLRTIYNLGISKSIIKKESYPFGKGKFQIKFPETKRIGLNREEIKTLENLTGLTQAQEYALYAWLLSFYFAGIRISDVLQLKWADFYDERLHYRMAKNNKLVSLKIPDKVSKILSKLEREEHSVYLFKELEGINLNDKKRVRTRIKTATRNFNRRLELVAEQAGIDKKISMHIARHSFGNISGDKIPIQMLQKLYRHSSVTTTMLYQANFMRKDADEALDMVIDF</sequence>
<dbReference type="InterPro" id="IPR013762">
    <property type="entry name" value="Integrase-like_cat_sf"/>
</dbReference>
<dbReference type="RefSeq" id="WP_042505355.1">
    <property type="nucleotide sequence ID" value="NZ_BBNQ01000012.1"/>
</dbReference>
<evidence type="ECO:0000256" key="2">
    <source>
        <dbReference type="ARBA" id="ARBA00023125"/>
    </source>
</evidence>
<dbReference type="InterPro" id="IPR002104">
    <property type="entry name" value="Integrase_catalytic"/>
</dbReference>
<dbReference type="Pfam" id="PF17293">
    <property type="entry name" value="Arm-DNA-bind_5"/>
    <property type="match status" value="1"/>
</dbReference>
<comment type="caution">
    <text evidence="5">The sequence shown here is derived from an EMBL/GenBank/DDBJ whole genome shotgun (WGS) entry which is preliminary data.</text>
</comment>
<dbReference type="Pfam" id="PF00589">
    <property type="entry name" value="Phage_integrase"/>
    <property type="match status" value="1"/>
</dbReference>
<dbReference type="Gene3D" id="1.10.443.10">
    <property type="entry name" value="Intergrase catalytic core"/>
    <property type="match status" value="1"/>
</dbReference>
<keyword evidence="2" id="KW-0238">DNA-binding</keyword>
<dbReference type="SUPFAM" id="SSF56349">
    <property type="entry name" value="DNA breaking-rejoining enzymes"/>
    <property type="match status" value="1"/>
</dbReference>
<organism evidence="5 6">
    <name type="scientific">Algibacter lectus</name>
    <dbReference type="NCBI Taxonomy" id="221126"/>
    <lineage>
        <taxon>Bacteria</taxon>
        <taxon>Pseudomonadati</taxon>
        <taxon>Bacteroidota</taxon>
        <taxon>Flavobacteriia</taxon>
        <taxon>Flavobacteriales</taxon>
        <taxon>Flavobacteriaceae</taxon>
        <taxon>Algibacter</taxon>
    </lineage>
</organism>
<dbReference type="GO" id="GO:0003677">
    <property type="term" value="F:DNA binding"/>
    <property type="evidence" value="ECO:0007669"/>
    <property type="project" value="UniProtKB-KW"/>
</dbReference>
<dbReference type="PANTHER" id="PTHR30349">
    <property type="entry name" value="PHAGE INTEGRASE-RELATED"/>
    <property type="match status" value="1"/>
</dbReference>
<protein>
    <submittedName>
        <fullName evidence="5">Integrase</fullName>
    </submittedName>
</protein>
<comment type="similarity">
    <text evidence="1">Belongs to the 'phage' integrase family.</text>
</comment>
<dbReference type="InterPro" id="IPR010998">
    <property type="entry name" value="Integrase_recombinase_N"/>
</dbReference>
<evidence type="ECO:0000256" key="1">
    <source>
        <dbReference type="ARBA" id="ARBA00008857"/>
    </source>
</evidence>
<keyword evidence="3" id="KW-0233">DNA recombination</keyword>
<dbReference type="PANTHER" id="PTHR30349:SF64">
    <property type="entry name" value="PROPHAGE INTEGRASE INTD-RELATED"/>
    <property type="match status" value="1"/>
</dbReference>
<evidence type="ECO:0000313" key="5">
    <source>
        <dbReference type="EMBL" id="GAL63595.1"/>
    </source>
</evidence>
<accession>A0A090VFP7</accession>
<dbReference type="PROSITE" id="PS51898">
    <property type="entry name" value="TYR_RECOMBINASE"/>
    <property type="match status" value="1"/>
</dbReference>
<dbReference type="InterPro" id="IPR035386">
    <property type="entry name" value="Arm-DNA-bind_5"/>
</dbReference>
<gene>
    <name evidence="5" type="ORF">JCM19300_1944</name>
</gene>
<dbReference type="GO" id="GO:0006310">
    <property type="term" value="P:DNA recombination"/>
    <property type="evidence" value="ECO:0007669"/>
    <property type="project" value="UniProtKB-KW"/>
</dbReference>
<dbReference type="Gene3D" id="1.10.150.130">
    <property type="match status" value="1"/>
</dbReference>
<evidence type="ECO:0000259" key="4">
    <source>
        <dbReference type="PROSITE" id="PS51898"/>
    </source>
</evidence>